<sequence length="70" mass="8372">MNKEYFRFYIKVRTTLYIEPIVIYNELSAVFGDEGPPLGTFQQWLKWFHDGREDVEYEERVCVGVDSSFI</sequence>
<name>A0A814DVP2_9BILA</name>
<protein>
    <submittedName>
        <fullName evidence="2">Uncharacterized protein</fullName>
    </submittedName>
</protein>
<organism evidence="2 4">
    <name type="scientific">Adineta steineri</name>
    <dbReference type="NCBI Taxonomy" id="433720"/>
    <lineage>
        <taxon>Eukaryota</taxon>
        <taxon>Metazoa</taxon>
        <taxon>Spiralia</taxon>
        <taxon>Gnathifera</taxon>
        <taxon>Rotifera</taxon>
        <taxon>Eurotatoria</taxon>
        <taxon>Bdelloidea</taxon>
        <taxon>Adinetida</taxon>
        <taxon>Adinetidae</taxon>
        <taxon>Adineta</taxon>
    </lineage>
</organism>
<keyword evidence="4" id="KW-1185">Reference proteome</keyword>
<accession>A0A814DVP2</accession>
<proteinExistence type="predicted"/>
<evidence type="ECO:0000313" key="3">
    <source>
        <dbReference type="EMBL" id="CAF0965605.1"/>
    </source>
</evidence>
<evidence type="ECO:0000313" key="4">
    <source>
        <dbReference type="Proteomes" id="UP000663832"/>
    </source>
</evidence>
<evidence type="ECO:0000313" key="2">
    <source>
        <dbReference type="EMBL" id="CAF0958888.1"/>
    </source>
</evidence>
<gene>
    <name evidence="3" type="ORF">BJG266_LOCUS14054</name>
    <name evidence="1" type="ORF">QVE165_LOCUS11914</name>
    <name evidence="2" type="ORF">QVE165_LOCUS12642</name>
</gene>
<dbReference type="Proteomes" id="UP000663877">
    <property type="component" value="Unassembled WGS sequence"/>
</dbReference>
<dbReference type="AlphaFoldDB" id="A0A814DVP2"/>
<evidence type="ECO:0000313" key="1">
    <source>
        <dbReference type="EMBL" id="CAF0945586.1"/>
    </source>
</evidence>
<comment type="caution">
    <text evidence="2">The sequence shown here is derived from an EMBL/GenBank/DDBJ whole genome shotgun (WGS) entry which is preliminary data.</text>
</comment>
<dbReference type="EMBL" id="CAJNOM010000058">
    <property type="protein sequence ID" value="CAF0945586.1"/>
    <property type="molecule type" value="Genomic_DNA"/>
</dbReference>
<dbReference type="EMBL" id="CAJNOM010000063">
    <property type="protein sequence ID" value="CAF0958888.1"/>
    <property type="molecule type" value="Genomic_DNA"/>
</dbReference>
<dbReference type="OrthoDB" id="10017160at2759"/>
<dbReference type="Proteomes" id="UP000663832">
    <property type="component" value="Unassembled WGS sequence"/>
</dbReference>
<dbReference type="EMBL" id="CAJNOI010000058">
    <property type="protein sequence ID" value="CAF0965605.1"/>
    <property type="molecule type" value="Genomic_DNA"/>
</dbReference>
<reference evidence="2" key="1">
    <citation type="submission" date="2021-02" db="EMBL/GenBank/DDBJ databases">
        <authorList>
            <person name="Nowell W R."/>
        </authorList>
    </citation>
    <scope>NUCLEOTIDE SEQUENCE</scope>
</reference>